<dbReference type="PATRIC" id="fig|997296.3.peg.3463"/>
<evidence type="ECO:0000313" key="1">
    <source>
        <dbReference type="EMBL" id="EIJ79166.1"/>
    </source>
</evidence>
<dbReference type="STRING" id="997296.PB1_16454"/>
<accession>I3DY45</accession>
<organism evidence="1 2">
    <name type="scientific">Bacillus methanolicus PB1</name>
    <dbReference type="NCBI Taxonomy" id="997296"/>
    <lineage>
        <taxon>Bacteria</taxon>
        <taxon>Bacillati</taxon>
        <taxon>Bacillota</taxon>
        <taxon>Bacilli</taxon>
        <taxon>Bacillales</taxon>
        <taxon>Bacillaceae</taxon>
        <taxon>Bacillus</taxon>
    </lineage>
</organism>
<gene>
    <name evidence="1" type="ORF">PB1_16454</name>
</gene>
<sequence length="54" mass="6349">MLRAKYLQVVVGQCANPECRWPIYRGDQVWKFGRKLYCNGQCLVEGMNKNRKEA</sequence>
<dbReference type="EMBL" id="AFEU01000003">
    <property type="protein sequence ID" value="EIJ79166.1"/>
    <property type="molecule type" value="Genomic_DNA"/>
</dbReference>
<keyword evidence="2" id="KW-1185">Reference proteome</keyword>
<dbReference type="Proteomes" id="UP000010523">
    <property type="component" value="Unassembled WGS sequence"/>
</dbReference>
<name>I3DY45_BACMT</name>
<reference evidence="1 2" key="1">
    <citation type="journal article" date="2012" name="Appl. Environ. Microbiol.">
        <title>Genome Sequence of Thermotolerant Bacillus methanolicus: Features and Regulation Related to Methylotrophy and Production of L-Lysine and L-Glutamate from Methanol.</title>
        <authorList>
            <person name="Heggeset T.M."/>
            <person name="Krog A."/>
            <person name="Balzer S."/>
            <person name="Wentzel A."/>
            <person name="Ellingsen T.E."/>
            <person name="Brautaset T."/>
        </authorList>
    </citation>
    <scope>NUCLEOTIDE SEQUENCE [LARGE SCALE GENOMIC DNA]</scope>
    <source>
        <strain evidence="1 2">PB1</strain>
    </source>
</reference>
<dbReference type="AlphaFoldDB" id="I3DY45"/>
<comment type="caution">
    <text evidence="1">The sequence shown here is derived from an EMBL/GenBank/DDBJ whole genome shotgun (WGS) entry which is preliminary data.</text>
</comment>
<evidence type="ECO:0000313" key="2">
    <source>
        <dbReference type="Proteomes" id="UP000010523"/>
    </source>
</evidence>
<protein>
    <submittedName>
        <fullName evidence="1">Uncharacterized protein</fullName>
    </submittedName>
</protein>
<proteinExistence type="predicted"/>